<dbReference type="Proteomes" id="UP000051160">
    <property type="component" value="Unassembled WGS sequence"/>
</dbReference>
<keyword evidence="2" id="KW-0812">Transmembrane</keyword>
<protein>
    <submittedName>
        <fullName evidence="3">Integral membrane protein</fullName>
    </submittedName>
</protein>
<feature type="transmembrane region" description="Helical" evidence="2">
    <location>
        <begin position="102"/>
        <end position="128"/>
    </location>
</feature>
<evidence type="ECO:0000313" key="3">
    <source>
        <dbReference type="EMBL" id="KRK98473.1"/>
    </source>
</evidence>
<dbReference type="PANTHER" id="PTHR40076:SF1">
    <property type="entry name" value="MEMBRANE PROTEIN"/>
    <property type="match status" value="1"/>
</dbReference>
<feature type="region of interest" description="Disordered" evidence="1">
    <location>
        <begin position="218"/>
        <end position="259"/>
    </location>
</feature>
<gene>
    <name evidence="3" type="ORF">FD04_GL000204</name>
</gene>
<sequence>MEETMSTRRRQFKADARQLLDRNFRFYLLLFLPIFIIMIVTAVPQWMNGAGVDNPGYNLLSLLSIISGLLTVGVSFVLIDLQRGVAELTEPVSKSFTIFNRGAYLWGAFALEIITSVFTILWSVLLLVPGIIKGLAYSQAIYIYRDYLDQGHKIGFLEAITLSRKMMDGHKWEYFVMQLSFIGWGIACVLIIPIIWVVPYMNQTMANFYVNLAAQEDESDEEPTVVSPVDDADQSTTESKPETPADGDEKTADNDDKTE</sequence>
<keyword evidence="2" id="KW-1133">Transmembrane helix</keyword>
<dbReference type="AlphaFoldDB" id="A0A0R1LZZ9"/>
<evidence type="ECO:0000256" key="1">
    <source>
        <dbReference type="SAM" id="MobiDB-lite"/>
    </source>
</evidence>
<feature type="compositionally biased region" description="Basic and acidic residues" evidence="1">
    <location>
        <begin position="239"/>
        <end position="259"/>
    </location>
</feature>
<organism evidence="3 4">
    <name type="scientific">Secundilactobacillus odoratitofui DSM 19909 = JCM 15043</name>
    <dbReference type="NCBI Taxonomy" id="1423776"/>
    <lineage>
        <taxon>Bacteria</taxon>
        <taxon>Bacillati</taxon>
        <taxon>Bacillota</taxon>
        <taxon>Bacilli</taxon>
        <taxon>Lactobacillales</taxon>
        <taxon>Lactobacillaceae</taxon>
        <taxon>Secundilactobacillus</taxon>
    </lineage>
</organism>
<accession>A0A0R1LZZ9</accession>
<feature type="transmembrane region" description="Helical" evidence="2">
    <location>
        <begin position="175"/>
        <end position="198"/>
    </location>
</feature>
<dbReference type="RefSeq" id="WP_054699561.1">
    <property type="nucleotide sequence ID" value="NZ_AZEE01000027.1"/>
</dbReference>
<dbReference type="STRING" id="1423776.FD04_GL000204"/>
<reference evidence="3 4" key="1">
    <citation type="journal article" date="2015" name="Genome Announc.">
        <title>Expanding the biotechnology potential of lactobacilli through comparative genomics of 213 strains and associated genera.</title>
        <authorList>
            <person name="Sun Z."/>
            <person name="Harris H.M."/>
            <person name="McCann A."/>
            <person name="Guo C."/>
            <person name="Argimon S."/>
            <person name="Zhang W."/>
            <person name="Yang X."/>
            <person name="Jeffery I.B."/>
            <person name="Cooney J.C."/>
            <person name="Kagawa T.F."/>
            <person name="Liu W."/>
            <person name="Song Y."/>
            <person name="Salvetti E."/>
            <person name="Wrobel A."/>
            <person name="Rasinkangas P."/>
            <person name="Parkhill J."/>
            <person name="Rea M.C."/>
            <person name="O'Sullivan O."/>
            <person name="Ritari J."/>
            <person name="Douillard F.P."/>
            <person name="Paul Ross R."/>
            <person name="Yang R."/>
            <person name="Briner A.E."/>
            <person name="Felis G.E."/>
            <person name="de Vos W.M."/>
            <person name="Barrangou R."/>
            <person name="Klaenhammer T.R."/>
            <person name="Caufield P.W."/>
            <person name="Cui Y."/>
            <person name="Zhang H."/>
            <person name="O'Toole P.W."/>
        </authorList>
    </citation>
    <scope>NUCLEOTIDE SEQUENCE [LARGE SCALE GENOMIC DNA]</scope>
    <source>
        <strain evidence="3 4">DSM 19909</strain>
    </source>
</reference>
<evidence type="ECO:0000256" key="2">
    <source>
        <dbReference type="SAM" id="Phobius"/>
    </source>
</evidence>
<dbReference type="PATRIC" id="fig|1423776.4.peg.202"/>
<dbReference type="PANTHER" id="PTHR40076">
    <property type="entry name" value="MEMBRANE PROTEIN-RELATED"/>
    <property type="match status" value="1"/>
</dbReference>
<comment type="caution">
    <text evidence="3">The sequence shown here is derived from an EMBL/GenBank/DDBJ whole genome shotgun (WGS) entry which is preliminary data.</text>
</comment>
<keyword evidence="2" id="KW-0472">Membrane</keyword>
<dbReference type="EMBL" id="AZEE01000027">
    <property type="protein sequence ID" value="KRK98473.1"/>
    <property type="molecule type" value="Genomic_DNA"/>
</dbReference>
<name>A0A0R1LZZ9_9LACO</name>
<proteinExistence type="predicted"/>
<keyword evidence="4" id="KW-1185">Reference proteome</keyword>
<dbReference type="Pfam" id="PF06161">
    <property type="entry name" value="DUF975"/>
    <property type="match status" value="1"/>
</dbReference>
<evidence type="ECO:0000313" key="4">
    <source>
        <dbReference type="Proteomes" id="UP000051160"/>
    </source>
</evidence>
<dbReference type="InterPro" id="IPR010380">
    <property type="entry name" value="DUF975"/>
</dbReference>
<feature type="transmembrane region" description="Helical" evidence="2">
    <location>
        <begin position="59"/>
        <end position="81"/>
    </location>
</feature>
<feature type="transmembrane region" description="Helical" evidence="2">
    <location>
        <begin position="26"/>
        <end position="47"/>
    </location>
</feature>